<dbReference type="EMBL" id="JBBWWQ010000006">
    <property type="protein sequence ID" value="KAK8944121.1"/>
    <property type="molecule type" value="Genomic_DNA"/>
</dbReference>
<evidence type="ECO:0000313" key="1">
    <source>
        <dbReference type="EMBL" id="KAK8944121.1"/>
    </source>
</evidence>
<comment type="caution">
    <text evidence="1">The sequence shown here is derived from an EMBL/GenBank/DDBJ whole genome shotgun (WGS) entry which is preliminary data.</text>
</comment>
<gene>
    <name evidence="1" type="ORF">KSP39_PZI008539</name>
</gene>
<sequence length="195" mass="21295">MPVRVRKNVTPPAICSPLKISVSTALPSFRSETPRLHLLRPRRLPPELCFLHLGDHAAEDFRQYCTSQFSTSDCTSSSSSASAFPSGTVFPAPRRSRIFTQATPVVDSLRINSTTAATVPPPKLDSLQADFARAQSLDSAREAPVAYVTVPPPRQCPVAAARLHLANPRAHDPCVRCSPTYLFYRVQYSPHASVA</sequence>
<protein>
    <submittedName>
        <fullName evidence="1">Uncharacterized protein</fullName>
    </submittedName>
</protein>
<proteinExistence type="predicted"/>
<accession>A0AAP0G848</accession>
<reference evidence="1 2" key="1">
    <citation type="journal article" date="2022" name="Nat. Plants">
        <title>Genomes of leafy and leafless Platanthera orchids illuminate the evolution of mycoheterotrophy.</title>
        <authorList>
            <person name="Li M.H."/>
            <person name="Liu K.W."/>
            <person name="Li Z."/>
            <person name="Lu H.C."/>
            <person name="Ye Q.L."/>
            <person name="Zhang D."/>
            <person name="Wang J.Y."/>
            <person name="Li Y.F."/>
            <person name="Zhong Z.M."/>
            <person name="Liu X."/>
            <person name="Yu X."/>
            <person name="Liu D.K."/>
            <person name="Tu X.D."/>
            <person name="Liu B."/>
            <person name="Hao Y."/>
            <person name="Liao X.Y."/>
            <person name="Jiang Y.T."/>
            <person name="Sun W.H."/>
            <person name="Chen J."/>
            <person name="Chen Y.Q."/>
            <person name="Ai Y."/>
            <person name="Zhai J.W."/>
            <person name="Wu S.S."/>
            <person name="Zhou Z."/>
            <person name="Hsiao Y.Y."/>
            <person name="Wu W.L."/>
            <person name="Chen Y.Y."/>
            <person name="Lin Y.F."/>
            <person name="Hsu J.L."/>
            <person name="Li C.Y."/>
            <person name="Wang Z.W."/>
            <person name="Zhao X."/>
            <person name="Zhong W.Y."/>
            <person name="Ma X.K."/>
            <person name="Ma L."/>
            <person name="Huang J."/>
            <person name="Chen G.Z."/>
            <person name="Huang M.Z."/>
            <person name="Huang L."/>
            <person name="Peng D.H."/>
            <person name="Luo Y.B."/>
            <person name="Zou S.Q."/>
            <person name="Chen S.P."/>
            <person name="Lan S."/>
            <person name="Tsai W.C."/>
            <person name="Van de Peer Y."/>
            <person name="Liu Z.J."/>
        </authorList>
    </citation>
    <scope>NUCLEOTIDE SEQUENCE [LARGE SCALE GENOMIC DNA]</scope>
    <source>
        <strain evidence="1">Lor287</strain>
    </source>
</reference>
<name>A0AAP0G848_9ASPA</name>
<dbReference type="AlphaFoldDB" id="A0AAP0G848"/>
<dbReference type="Proteomes" id="UP001418222">
    <property type="component" value="Unassembled WGS sequence"/>
</dbReference>
<evidence type="ECO:0000313" key="2">
    <source>
        <dbReference type="Proteomes" id="UP001418222"/>
    </source>
</evidence>
<organism evidence="1 2">
    <name type="scientific">Platanthera zijinensis</name>
    <dbReference type="NCBI Taxonomy" id="2320716"/>
    <lineage>
        <taxon>Eukaryota</taxon>
        <taxon>Viridiplantae</taxon>
        <taxon>Streptophyta</taxon>
        <taxon>Embryophyta</taxon>
        <taxon>Tracheophyta</taxon>
        <taxon>Spermatophyta</taxon>
        <taxon>Magnoliopsida</taxon>
        <taxon>Liliopsida</taxon>
        <taxon>Asparagales</taxon>
        <taxon>Orchidaceae</taxon>
        <taxon>Orchidoideae</taxon>
        <taxon>Orchideae</taxon>
        <taxon>Orchidinae</taxon>
        <taxon>Platanthera</taxon>
    </lineage>
</organism>
<keyword evidence="2" id="KW-1185">Reference proteome</keyword>